<gene>
    <name evidence="2" type="ORF">P857_1029</name>
</gene>
<reference evidence="2 3" key="1">
    <citation type="journal article" date="2013" name="PLoS ONE">
        <title>Bacterial endosymbiosis in a chordate host: long-term co-evolution and conservation of secondary metabolism.</title>
        <authorList>
            <person name="Kwan J.C."/>
            <person name="Schmidt E.W."/>
        </authorList>
    </citation>
    <scope>NUCLEOTIDE SEQUENCE [LARGE SCALE GENOMIC DNA]</scope>
    <source>
        <strain evidence="3">L6</strain>
    </source>
</reference>
<name>W2V0B6_9RICK</name>
<organism evidence="2 3">
    <name type="scientific">Candidatus Xenolissoclinum pacificiensis L6</name>
    <dbReference type="NCBI Taxonomy" id="1401685"/>
    <lineage>
        <taxon>Bacteria</taxon>
        <taxon>Pseudomonadati</taxon>
        <taxon>Pseudomonadota</taxon>
        <taxon>Alphaproteobacteria</taxon>
        <taxon>Rickettsiales</taxon>
        <taxon>Anaplasmataceae</taxon>
        <taxon>Candidatus Xenolissoclinum</taxon>
    </lineage>
</organism>
<keyword evidence="3" id="KW-1185">Reference proteome</keyword>
<accession>W2V0B6</accession>
<proteinExistence type="predicted"/>
<dbReference type="PATRIC" id="fig|1401685.3.peg.260"/>
<sequence>MNDEYVLYQKMIIQYMNYLPYVNDHSGLLVYLCNKYKCESAIPLFSEDSYKVFLAFEEIIASKSVVDIGNVLGVREQIFQIVWNRLEQYCNLIPDTHGVLRAIRKSLGSSYPRYLYSIADMVWSYSNVDSVDFNYYTKRAILSLILAKVMKKFRNDYSFKYSETKDFLRDQLESVVFIGILKKRLKSFLK</sequence>
<evidence type="ECO:0000313" key="2">
    <source>
        <dbReference type="EMBL" id="ETO91851.1"/>
    </source>
</evidence>
<evidence type="ECO:0000259" key="1">
    <source>
        <dbReference type="Pfam" id="PF08511"/>
    </source>
</evidence>
<dbReference type="STRING" id="1401685.P857_1029"/>
<dbReference type="Proteomes" id="UP000018951">
    <property type="component" value="Unassembled WGS sequence"/>
</dbReference>
<protein>
    <recommendedName>
        <fullName evidence="1">COQ9 C-terminal domain-containing protein</fullName>
    </recommendedName>
</protein>
<comment type="caution">
    <text evidence="2">The sequence shown here is derived from an EMBL/GenBank/DDBJ whole genome shotgun (WGS) entry which is preliminary data.</text>
</comment>
<dbReference type="AlphaFoldDB" id="W2V0B6"/>
<dbReference type="Pfam" id="PF08511">
    <property type="entry name" value="COQ9"/>
    <property type="match status" value="1"/>
</dbReference>
<evidence type="ECO:0000313" key="3">
    <source>
        <dbReference type="Proteomes" id="UP000018951"/>
    </source>
</evidence>
<feature type="domain" description="COQ9 C-terminal" evidence="1">
    <location>
        <begin position="113"/>
        <end position="176"/>
    </location>
</feature>
<dbReference type="InterPro" id="IPR013718">
    <property type="entry name" value="COQ9_C"/>
</dbReference>
<dbReference type="EMBL" id="AXCJ01000001">
    <property type="protein sequence ID" value="ETO91851.1"/>
    <property type="molecule type" value="Genomic_DNA"/>
</dbReference>